<dbReference type="RefSeq" id="WP_245389208.1">
    <property type="nucleotide sequence ID" value="NZ_BAABDR010000033.1"/>
</dbReference>
<name>A0A060ZCF5_9ACTN</name>
<evidence type="ECO:0000256" key="1">
    <source>
        <dbReference type="SAM" id="MobiDB-lite"/>
    </source>
</evidence>
<dbReference type="EMBL" id="LK022848">
    <property type="protein sequence ID" value="CDR02244.1"/>
    <property type="molecule type" value="Genomic_DNA"/>
</dbReference>
<evidence type="ECO:0000313" key="2">
    <source>
        <dbReference type="EMBL" id="CDR02244.1"/>
    </source>
</evidence>
<gene>
    <name evidence="3" type="ORF">J2Z30_009162</name>
    <name evidence="2" type="ORF">SIRAN680</name>
</gene>
<protein>
    <submittedName>
        <fullName evidence="2">Uncharacterized protein</fullName>
    </submittedName>
</protein>
<evidence type="ECO:0000313" key="4">
    <source>
        <dbReference type="Proteomes" id="UP000756710"/>
    </source>
</evidence>
<dbReference type="EMBL" id="JAGGLR010000036">
    <property type="protein sequence ID" value="MBP2068093.1"/>
    <property type="molecule type" value="Genomic_DNA"/>
</dbReference>
<feature type="region of interest" description="Disordered" evidence="1">
    <location>
        <begin position="1"/>
        <end position="26"/>
    </location>
</feature>
<dbReference type="HOGENOM" id="CLU_665506_0_0_11"/>
<organism evidence="2">
    <name type="scientific">Streptomyces iranensis</name>
    <dbReference type="NCBI Taxonomy" id="576784"/>
    <lineage>
        <taxon>Bacteria</taxon>
        <taxon>Bacillati</taxon>
        <taxon>Actinomycetota</taxon>
        <taxon>Actinomycetes</taxon>
        <taxon>Kitasatosporales</taxon>
        <taxon>Streptomycetaceae</taxon>
        <taxon>Streptomyces</taxon>
        <taxon>Streptomyces violaceusniger group</taxon>
    </lineage>
</organism>
<keyword evidence="4" id="KW-1185">Reference proteome</keyword>
<dbReference type="Proteomes" id="UP000756710">
    <property type="component" value="Unassembled WGS sequence"/>
</dbReference>
<accession>A0A060ZCF5</accession>
<proteinExistence type="predicted"/>
<dbReference type="AlphaFoldDB" id="A0A060ZCF5"/>
<reference evidence="3 4" key="2">
    <citation type="submission" date="2021-03" db="EMBL/GenBank/DDBJ databases">
        <title>Genomic Encyclopedia of Type Strains, Phase IV (KMG-IV): sequencing the most valuable type-strain genomes for metagenomic binning, comparative biology and taxonomic classification.</title>
        <authorList>
            <person name="Goeker M."/>
        </authorList>
    </citation>
    <scope>NUCLEOTIDE SEQUENCE [LARGE SCALE GENOMIC DNA]</scope>
    <source>
        <strain evidence="3 4">DSM 41954</strain>
    </source>
</reference>
<reference evidence="2" key="1">
    <citation type="submission" date="2014-05" db="EMBL/GenBank/DDBJ databases">
        <authorList>
            <person name="Horn Fabian"/>
        </authorList>
    </citation>
    <scope>NUCLEOTIDE SEQUENCE</scope>
</reference>
<sequence>MAAPQRPAAGPHDGTGPAAADGSPRRPRVLIAPVTVTPTKALGLSHLKGLLWVDVMYRATRSLTDTDYLYNHTAFNITRQTAGFWEYLDRACPDIDPSRCTEDDVGRVYTAFQAQPSPPPDEALQPYVRAVEETGWTHPVSRRVLEIWRGHYDWLGLYDPGITRAMPPRTGLEEVVEYLAKRGLCLDARRDGGPVYLDATAQGLPLRAVTSATGHPNYLGCALRDLVPMLEQYDEIVLVHDRELTEDYILLQKIFGALGADTHRLGLSRVPLDGIVRSSRHGVDHRHTVAGLADELGTCGSTDAVRLGTRLYFIAALGNGGGQSFRMDLLREFVGRAGKLLARDDAPDAPDVAAFLRRNTGGRAFVDAYRLTSALLGRHRRVPLKALTSSLHG</sequence>
<evidence type="ECO:0000313" key="3">
    <source>
        <dbReference type="EMBL" id="MBP2068093.1"/>
    </source>
</evidence>